<dbReference type="OMA" id="ADKYQCD"/>
<organism evidence="10 11">
    <name type="scientific">Malassezia globosa (strain ATCC MYA-4612 / CBS 7966)</name>
    <name type="common">Dandruff-associated fungus</name>
    <dbReference type="NCBI Taxonomy" id="425265"/>
    <lineage>
        <taxon>Eukaryota</taxon>
        <taxon>Fungi</taxon>
        <taxon>Dikarya</taxon>
        <taxon>Basidiomycota</taxon>
        <taxon>Ustilaginomycotina</taxon>
        <taxon>Malasseziomycetes</taxon>
        <taxon>Malasseziales</taxon>
        <taxon>Malasseziaceae</taxon>
        <taxon>Malassezia</taxon>
    </lineage>
</organism>
<dbReference type="InParanoid" id="A8PXG1"/>
<comment type="similarity">
    <text evidence="2 7">Belongs to the peptidase C19 family.</text>
</comment>
<feature type="domain" description="USP" evidence="9">
    <location>
        <begin position="126"/>
        <end position="457"/>
    </location>
</feature>
<dbReference type="GO" id="GO:0016579">
    <property type="term" value="P:protein deubiquitination"/>
    <property type="evidence" value="ECO:0007669"/>
    <property type="project" value="InterPro"/>
</dbReference>
<dbReference type="VEuPathDB" id="FungiDB:MGL_1437"/>
<dbReference type="EC" id="3.4.19.12" evidence="7"/>
<gene>
    <name evidence="10" type="ORF">MGL_1437</name>
</gene>
<evidence type="ECO:0000256" key="5">
    <source>
        <dbReference type="ARBA" id="ARBA00022801"/>
    </source>
</evidence>
<dbReference type="InterPro" id="IPR001394">
    <property type="entry name" value="Peptidase_C19_UCH"/>
</dbReference>
<keyword evidence="6 7" id="KW-0788">Thiol protease</keyword>
<protein>
    <recommendedName>
        <fullName evidence="7">Ubiquitin carboxyl-terminal hydrolase</fullName>
        <ecNumber evidence="7">3.4.19.12</ecNumber>
    </recommendedName>
</protein>
<dbReference type="InterPro" id="IPR050164">
    <property type="entry name" value="Peptidase_C19"/>
</dbReference>
<reference evidence="10 11" key="1">
    <citation type="journal article" date="2007" name="Proc. Natl. Acad. Sci. U.S.A.">
        <title>Dandruff-associated Malassezia genomes reveal convergent and divergent virulence traits shared with plant and human fungal pathogens.</title>
        <authorList>
            <person name="Xu J."/>
            <person name="Saunders C.W."/>
            <person name="Hu P."/>
            <person name="Grant R.A."/>
            <person name="Boekhout T."/>
            <person name="Kuramae E.E."/>
            <person name="Kronstad J.W."/>
            <person name="Deangelis Y.M."/>
            <person name="Reeder N.L."/>
            <person name="Johnstone K.R."/>
            <person name="Leland M."/>
            <person name="Fieno A.M."/>
            <person name="Begley W.M."/>
            <person name="Sun Y."/>
            <person name="Lacey M.P."/>
            <person name="Chaudhary T."/>
            <person name="Keough T."/>
            <person name="Chu L."/>
            <person name="Sears R."/>
            <person name="Yuan B."/>
            <person name="Dawson T.L.Jr."/>
        </authorList>
    </citation>
    <scope>NUCLEOTIDE SEQUENCE [LARGE SCALE GENOMIC DNA]</scope>
    <source>
        <strain evidence="11">ATCC MYA-4612 / CBS 7966</strain>
    </source>
</reference>
<accession>A8PXG1</accession>
<keyword evidence="11" id="KW-1185">Reference proteome</keyword>
<dbReference type="PANTHER" id="PTHR24006">
    <property type="entry name" value="UBIQUITIN CARBOXYL-TERMINAL HYDROLASE"/>
    <property type="match status" value="1"/>
</dbReference>
<feature type="compositionally biased region" description="Basic and acidic residues" evidence="8">
    <location>
        <begin position="481"/>
        <end position="491"/>
    </location>
</feature>
<feature type="compositionally biased region" description="Polar residues" evidence="8">
    <location>
        <begin position="87"/>
        <end position="103"/>
    </location>
</feature>
<dbReference type="AlphaFoldDB" id="A8PXG1"/>
<dbReference type="GO" id="GO:0006508">
    <property type="term" value="P:proteolysis"/>
    <property type="evidence" value="ECO:0007669"/>
    <property type="project" value="UniProtKB-KW"/>
</dbReference>
<dbReference type="PANTHER" id="PTHR24006:SF758">
    <property type="entry name" value="UBIQUITIN CARBOXYL-TERMINAL HYDROLASE 36"/>
    <property type="match status" value="1"/>
</dbReference>
<dbReference type="KEGG" id="mgl:MGL_1437"/>
<dbReference type="GO" id="GO:0005829">
    <property type="term" value="C:cytosol"/>
    <property type="evidence" value="ECO:0007669"/>
    <property type="project" value="TreeGrafter"/>
</dbReference>
<evidence type="ECO:0000256" key="8">
    <source>
        <dbReference type="SAM" id="MobiDB-lite"/>
    </source>
</evidence>
<evidence type="ECO:0000256" key="3">
    <source>
        <dbReference type="ARBA" id="ARBA00022670"/>
    </source>
</evidence>
<comment type="caution">
    <text evidence="10">The sequence shown here is derived from an EMBL/GenBank/DDBJ whole genome shotgun (WGS) entry which is preliminary data.</text>
</comment>
<evidence type="ECO:0000256" key="6">
    <source>
        <dbReference type="ARBA" id="ARBA00022807"/>
    </source>
</evidence>
<comment type="catalytic activity">
    <reaction evidence="1 7">
        <text>Thiol-dependent hydrolysis of ester, thioester, amide, peptide and isopeptide bonds formed by the C-terminal Gly of ubiquitin (a 76-residue protein attached to proteins as an intracellular targeting signal).</text>
        <dbReference type="EC" id="3.4.19.12"/>
    </reaction>
</comment>
<dbReference type="RefSeq" id="XP_001731254.1">
    <property type="nucleotide sequence ID" value="XM_001731202.1"/>
</dbReference>
<dbReference type="GO" id="GO:0005634">
    <property type="term" value="C:nucleus"/>
    <property type="evidence" value="ECO:0007669"/>
    <property type="project" value="TreeGrafter"/>
</dbReference>
<evidence type="ECO:0000256" key="2">
    <source>
        <dbReference type="ARBA" id="ARBA00009085"/>
    </source>
</evidence>
<dbReference type="PROSITE" id="PS00973">
    <property type="entry name" value="USP_2"/>
    <property type="match status" value="1"/>
</dbReference>
<feature type="region of interest" description="Disordered" evidence="8">
    <location>
        <begin position="67"/>
        <end position="103"/>
    </location>
</feature>
<evidence type="ECO:0000313" key="11">
    <source>
        <dbReference type="Proteomes" id="UP000008837"/>
    </source>
</evidence>
<evidence type="ECO:0000313" key="10">
    <source>
        <dbReference type="EMBL" id="EDP44040.1"/>
    </source>
</evidence>
<name>A8PXG1_MALGO</name>
<dbReference type="PROSITE" id="PS00972">
    <property type="entry name" value="USP_1"/>
    <property type="match status" value="1"/>
</dbReference>
<keyword evidence="3 7" id="KW-0645">Protease</keyword>
<dbReference type="GO" id="GO:0004843">
    <property type="term" value="F:cysteine-type deubiquitinase activity"/>
    <property type="evidence" value="ECO:0007669"/>
    <property type="project" value="UniProtKB-UniRule"/>
</dbReference>
<evidence type="ECO:0000256" key="1">
    <source>
        <dbReference type="ARBA" id="ARBA00000707"/>
    </source>
</evidence>
<dbReference type="FunCoup" id="A8PXG1">
    <property type="interactions" value="105"/>
</dbReference>
<dbReference type="PROSITE" id="PS50235">
    <property type="entry name" value="USP_3"/>
    <property type="match status" value="1"/>
</dbReference>
<sequence length="574" mass="63031">MAQTVPGTRLGKVHKPGARAQHVLEDAIKPGAHLRSLLDEPVRFVGSSRDELKASLSLDAARASNMEIVNEPVDAQPSRSSKRTNDNADASASTAGTSLRTVSAPTQPLYTPRIIPRFPRAHMRAAGLHNRGNTCYMNSVMQSLLHTPPLATALLTQSAPTLLGRYGVPRTQKQAVKAANSFNALTEMKDFFAHAYSGASAVSPTAFVSNLRKFARPLRPGRQEDAHEYLRLLLEALQQACTCFAGKDIKPNDPILSTTLIQRIFGGRLRSRVTCYSCRHNSDTYDPMLDLSLDVRKGIHTVKQALDAFTAAEALADKYQCDHCQRRVEATKRFSIDQAPMVLTVHLKRFGIFGNKINKPISYSDRLHLGRYMSERDKGLGADVEDEPDLGTLGAAQQYRLFAIVHHYGSGPNVGHYVASVRSADGQWLRMDDSFVSKLPQCPLDDPSAYLLFYLREPITMEESSKPTTMTSPKKRKAASIKRDDDGHDHGPGVSADIVMGEPVSRAEYARLRESLDAGTEDGVDNDGSTESPSRDSGGIDSGSDDDVVGAQPVMSKKEIRRRKRRKASSAHRK</sequence>
<dbReference type="OrthoDB" id="420187at2759"/>
<dbReference type="InterPro" id="IPR038765">
    <property type="entry name" value="Papain-like_cys_pep_sf"/>
</dbReference>
<feature type="compositionally biased region" description="Basic residues" evidence="8">
    <location>
        <begin position="559"/>
        <end position="574"/>
    </location>
</feature>
<dbReference type="Gene3D" id="3.90.70.10">
    <property type="entry name" value="Cysteine proteinases"/>
    <property type="match status" value="1"/>
</dbReference>
<proteinExistence type="inferred from homology"/>
<keyword evidence="5 7" id="KW-0378">Hydrolase</keyword>
<dbReference type="InterPro" id="IPR028889">
    <property type="entry name" value="USP"/>
</dbReference>
<evidence type="ECO:0000256" key="4">
    <source>
        <dbReference type="ARBA" id="ARBA00022786"/>
    </source>
</evidence>
<dbReference type="Proteomes" id="UP000008837">
    <property type="component" value="Unassembled WGS sequence"/>
</dbReference>
<dbReference type="InterPro" id="IPR018200">
    <property type="entry name" value="USP_CS"/>
</dbReference>
<keyword evidence="4 7" id="KW-0833">Ubl conjugation pathway</keyword>
<dbReference type="STRING" id="425265.A8PXG1"/>
<dbReference type="SUPFAM" id="SSF54001">
    <property type="entry name" value="Cysteine proteinases"/>
    <property type="match status" value="1"/>
</dbReference>
<feature type="region of interest" description="Disordered" evidence="8">
    <location>
        <begin position="463"/>
        <end position="574"/>
    </location>
</feature>
<evidence type="ECO:0000259" key="9">
    <source>
        <dbReference type="PROSITE" id="PS50235"/>
    </source>
</evidence>
<dbReference type="EMBL" id="AAYY01000004">
    <property type="protein sequence ID" value="EDP44040.1"/>
    <property type="molecule type" value="Genomic_DNA"/>
</dbReference>
<dbReference type="Pfam" id="PF00443">
    <property type="entry name" value="UCH"/>
    <property type="match status" value="1"/>
</dbReference>
<evidence type="ECO:0000256" key="7">
    <source>
        <dbReference type="RuleBase" id="RU366025"/>
    </source>
</evidence>
<dbReference type="GeneID" id="5855561"/>